<organism evidence="3 4">
    <name type="scientific">Beutenbergia cavernae (strain ATCC BAA-8 / DSM 12333 / CCUG 43141 / JCM 11478 / NBRC 16432 / NCIMB 13614 / HKI 0122)</name>
    <dbReference type="NCBI Taxonomy" id="471853"/>
    <lineage>
        <taxon>Bacteria</taxon>
        <taxon>Bacillati</taxon>
        <taxon>Actinomycetota</taxon>
        <taxon>Actinomycetes</taxon>
        <taxon>Micrococcales</taxon>
        <taxon>Beutenbergiaceae</taxon>
        <taxon>Beutenbergia</taxon>
    </lineage>
</organism>
<dbReference type="InterPro" id="IPR052529">
    <property type="entry name" value="Bact_Transport_Assoc"/>
</dbReference>
<dbReference type="OrthoDB" id="2388539at2"/>
<evidence type="ECO:0000313" key="3">
    <source>
        <dbReference type="EMBL" id="ACQ79338.1"/>
    </source>
</evidence>
<keyword evidence="1" id="KW-0812">Transmembrane</keyword>
<dbReference type="Pfam" id="PF04235">
    <property type="entry name" value="DUF418"/>
    <property type="match status" value="1"/>
</dbReference>
<dbReference type="Proteomes" id="UP000007962">
    <property type="component" value="Chromosome"/>
</dbReference>
<dbReference type="KEGG" id="bcv:Bcav_1078"/>
<dbReference type="eggNOG" id="COG2311">
    <property type="taxonomic scope" value="Bacteria"/>
</dbReference>
<feature type="domain" description="DUF418" evidence="2">
    <location>
        <begin position="216"/>
        <end position="377"/>
    </location>
</feature>
<sequence>MDSDTRRILAPDLARGFMLLLIALAHAPLYLSTAARGPDGRPTAVSAADQVVSVVEELFVHSRAYPLFAVLFGYGLVWSLERRRREGASDAVARSTVRRRGWWLLLFGLVMALVVTPVEILGAYGLVAVLVAGLLVRSDRALNRAIWILTPVMAALVVVGTVTFIAPTGAGASEPWSTLGYGLGELITRVVLWIVVVLSNVAFYPILLVVLIGAWAARRRILEDVPRHRALLRRTAVGGITVAVAGSLPQVLLGIGALPADAATWTLSLQVLTGVFGGLGYAAAFALFAHSVRSRTAEIRPLVATGRRSLTSYIVMEAALVVLMSSVFLGLGERTGVAGAAAVAVAAWAAAVASATLLDRAGRPGPADQLLRRLVRGRVRVAVR</sequence>
<feature type="transmembrane region" description="Helical" evidence="1">
    <location>
        <begin position="236"/>
        <end position="255"/>
    </location>
</feature>
<feature type="transmembrane region" description="Helical" evidence="1">
    <location>
        <begin position="337"/>
        <end position="358"/>
    </location>
</feature>
<feature type="transmembrane region" description="Helical" evidence="1">
    <location>
        <begin position="101"/>
        <end position="116"/>
    </location>
</feature>
<evidence type="ECO:0000259" key="2">
    <source>
        <dbReference type="Pfam" id="PF04235"/>
    </source>
</evidence>
<feature type="transmembrane region" description="Helical" evidence="1">
    <location>
        <begin position="63"/>
        <end position="80"/>
    </location>
</feature>
<dbReference type="AlphaFoldDB" id="C5C0F2"/>
<feature type="transmembrane region" description="Helical" evidence="1">
    <location>
        <begin position="310"/>
        <end position="331"/>
    </location>
</feature>
<feature type="transmembrane region" description="Helical" evidence="1">
    <location>
        <begin position="267"/>
        <end position="289"/>
    </location>
</feature>
<evidence type="ECO:0000256" key="1">
    <source>
        <dbReference type="SAM" id="Phobius"/>
    </source>
</evidence>
<name>C5C0F2_BEUC1</name>
<keyword evidence="4" id="KW-1185">Reference proteome</keyword>
<keyword evidence="1" id="KW-1133">Transmembrane helix</keyword>
<dbReference type="RefSeq" id="WP_015881578.1">
    <property type="nucleotide sequence ID" value="NC_012669.1"/>
</dbReference>
<dbReference type="EMBL" id="CP001618">
    <property type="protein sequence ID" value="ACQ79338.1"/>
    <property type="molecule type" value="Genomic_DNA"/>
</dbReference>
<accession>C5C0F2</accession>
<reference evidence="3 4" key="1">
    <citation type="journal article" date="2009" name="Stand. Genomic Sci.">
        <title>Complete genome sequence of Beutenbergia cavernae type strain (HKI 0122).</title>
        <authorList>
            <person name="Land M."/>
            <person name="Pukall R."/>
            <person name="Abt B."/>
            <person name="Goker M."/>
            <person name="Rohde M."/>
            <person name="Glavina Del Rio T."/>
            <person name="Tice H."/>
            <person name="Copeland A."/>
            <person name="Cheng J.F."/>
            <person name="Lucas S."/>
            <person name="Chen F."/>
            <person name="Nolan M."/>
            <person name="Bruce D."/>
            <person name="Goodwin L."/>
            <person name="Pitluck S."/>
            <person name="Ivanova N."/>
            <person name="Mavromatis K."/>
            <person name="Ovchinnikova G."/>
            <person name="Pati A."/>
            <person name="Chen A."/>
            <person name="Palaniappan K."/>
            <person name="Hauser L."/>
            <person name="Chang Y.J."/>
            <person name="Jefferies C.C."/>
            <person name="Saunders E."/>
            <person name="Brettin T."/>
            <person name="Detter J.C."/>
            <person name="Han C."/>
            <person name="Chain P."/>
            <person name="Bristow J."/>
            <person name="Eisen J.A."/>
            <person name="Markowitz V."/>
            <person name="Hugenholtz P."/>
            <person name="Kyrpides N.C."/>
            <person name="Klenk H.P."/>
            <person name="Lapidus A."/>
        </authorList>
    </citation>
    <scope>NUCLEOTIDE SEQUENCE [LARGE SCALE GENOMIC DNA]</scope>
    <source>
        <strain evidence="4">ATCC BAA-8 / DSM 12333 / NBRC 16432</strain>
    </source>
</reference>
<dbReference type="InterPro" id="IPR007349">
    <property type="entry name" value="DUF418"/>
</dbReference>
<feature type="transmembrane region" description="Helical" evidence="1">
    <location>
        <begin position="190"/>
        <end position="215"/>
    </location>
</feature>
<dbReference type="PANTHER" id="PTHR30590:SF2">
    <property type="entry name" value="INNER MEMBRANE PROTEIN"/>
    <property type="match status" value="1"/>
</dbReference>
<dbReference type="HOGENOM" id="CLU_039610_1_0_11"/>
<dbReference type="PANTHER" id="PTHR30590">
    <property type="entry name" value="INNER MEMBRANE PROTEIN"/>
    <property type="match status" value="1"/>
</dbReference>
<proteinExistence type="predicted"/>
<protein>
    <recommendedName>
        <fullName evidence="2">DUF418 domain-containing protein</fullName>
    </recommendedName>
</protein>
<keyword evidence="1" id="KW-0472">Membrane</keyword>
<dbReference type="STRING" id="471853.Bcav_1078"/>
<feature type="transmembrane region" description="Helical" evidence="1">
    <location>
        <begin position="145"/>
        <end position="170"/>
    </location>
</feature>
<evidence type="ECO:0000313" key="4">
    <source>
        <dbReference type="Proteomes" id="UP000007962"/>
    </source>
</evidence>
<feature type="transmembrane region" description="Helical" evidence="1">
    <location>
        <begin position="122"/>
        <end position="138"/>
    </location>
</feature>
<gene>
    <name evidence="3" type="ordered locus">Bcav_1078</name>
</gene>